<evidence type="ECO:0000313" key="2">
    <source>
        <dbReference type="Proteomes" id="UP000192335"/>
    </source>
</evidence>
<dbReference type="EMBL" id="MWQA01000001">
    <property type="protein sequence ID" value="ORC07090.1"/>
    <property type="molecule type" value="Genomic_DNA"/>
</dbReference>
<comment type="caution">
    <text evidence="1">The sequence shown here is derived from an EMBL/GenBank/DDBJ whole genome shotgun (WGS) entry which is preliminary data.</text>
</comment>
<protein>
    <submittedName>
        <fullName evidence="1">Uncharacterized protein</fullName>
    </submittedName>
</protein>
<name>A0A8E2IQ20_9MYCO</name>
<accession>A0A8E2IQ20</accession>
<reference evidence="1 2" key="1">
    <citation type="submission" date="2017-02" db="EMBL/GenBank/DDBJ databases">
        <title>Mycobacterium kansasii genomes.</title>
        <authorList>
            <person name="Borowka P."/>
            <person name="Strapagiel D."/>
            <person name="Marciniak B."/>
            <person name="Lach J."/>
            <person name="Bakula Z."/>
            <person name="Van Ingen J."/>
            <person name="Safianowska A."/>
            <person name="Brzostek A."/>
            <person name="Dziadek J."/>
            <person name="Jagielski T."/>
        </authorList>
    </citation>
    <scope>NUCLEOTIDE SEQUENCE [LARGE SCALE GENOMIC DNA]</scope>
    <source>
        <strain evidence="1 2">12MK</strain>
    </source>
</reference>
<dbReference type="AlphaFoldDB" id="A0A8E2IQ20"/>
<sequence>MVQVLASFDVADTTVTETFLTTASLAVGTFNGPVYTFKGAPVITNVTVDPGSDHEVDPVNISFTADSISVNDSGIHVTDGAKQILRVEFSTL</sequence>
<evidence type="ECO:0000313" key="1">
    <source>
        <dbReference type="EMBL" id="ORC07090.1"/>
    </source>
</evidence>
<organism evidence="1 2">
    <name type="scientific">Mycobacterium persicum</name>
    <dbReference type="NCBI Taxonomy" id="1487726"/>
    <lineage>
        <taxon>Bacteria</taxon>
        <taxon>Bacillati</taxon>
        <taxon>Actinomycetota</taxon>
        <taxon>Actinomycetes</taxon>
        <taxon>Mycobacteriales</taxon>
        <taxon>Mycobacteriaceae</taxon>
        <taxon>Mycobacterium</taxon>
    </lineage>
</organism>
<gene>
    <name evidence="1" type="ORF">B4U45_11195</name>
</gene>
<dbReference type="Proteomes" id="UP000192335">
    <property type="component" value="Unassembled WGS sequence"/>
</dbReference>
<proteinExistence type="predicted"/>